<dbReference type="CDD" id="cd01203">
    <property type="entry name" value="PTB_DOK1_DOK2_DOK3"/>
    <property type="match status" value="1"/>
</dbReference>
<evidence type="ECO:0000256" key="1">
    <source>
        <dbReference type="ARBA" id="ARBA00022553"/>
    </source>
</evidence>
<dbReference type="InterPro" id="IPR011993">
    <property type="entry name" value="PH-like_dom_sf"/>
</dbReference>
<dbReference type="SUPFAM" id="SSF50729">
    <property type="entry name" value="PH domain-like"/>
    <property type="match status" value="2"/>
</dbReference>
<dbReference type="GO" id="GO:0005737">
    <property type="term" value="C:cytoplasm"/>
    <property type="evidence" value="ECO:0007669"/>
    <property type="project" value="TreeGrafter"/>
</dbReference>
<dbReference type="InterPro" id="IPR002404">
    <property type="entry name" value="IRS_PTB"/>
</dbReference>
<feature type="non-terminal residue" evidence="4">
    <location>
        <position position="445"/>
    </location>
</feature>
<evidence type="ECO:0000256" key="2">
    <source>
        <dbReference type="SAM" id="MobiDB-lite"/>
    </source>
</evidence>
<dbReference type="SMART" id="SM01244">
    <property type="entry name" value="IRS"/>
    <property type="match status" value="1"/>
</dbReference>
<dbReference type="InterPro" id="IPR050996">
    <property type="entry name" value="Docking_Protein_DOK"/>
</dbReference>
<dbReference type="Proteomes" id="UP000736164">
    <property type="component" value="Unassembled WGS sequence"/>
</dbReference>
<evidence type="ECO:0000259" key="3">
    <source>
        <dbReference type="PROSITE" id="PS51064"/>
    </source>
</evidence>
<dbReference type="GO" id="GO:0043410">
    <property type="term" value="P:positive regulation of MAPK cascade"/>
    <property type="evidence" value="ECO:0007669"/>
    <property type="project" value="TreeGrafter"/>
</dbReference>
<evidence type="ECO:0000313" key="5">
    <source>
        <dbReference type="Proteomes" id="UP000736164"/>
    </source>
</evidence>
<proteinExistence type="predicted"/>
<dbReference type="Pfam" id="PF02174">
    <property type="entry name" value="IRS"/>
    <property type="match status" value="1"/>
</dbReference>
<feature type="region of interest" description="Disordered" evidence="2">
    <location>
        <begin position="251"/>
        <end position="278"/>
    </location>
</feature>
<evidence type="ECO:0000313" key="4">
    <source>
        <dbReference type="EMBL" id="MBN3316488.1"/>
    </source>
</evidence>
<dbReference type="PANTHER" id="PTHR21258:SF14">
    <property type="entry name" value="DOCKING PROTEIN 2"/>
    <property type="match status" value="1"/>
</dbReference>
<dbReference type="GO" id="GO:0007169">
    <property type="term" value="P:cell surface receptor protein tyrosine kinase signaling pathway"/>
    <property type="evidence" value="ECO:0007669"/>
    <property type="project" value="TreeGrafter"/>
</dbReference>
<feature type="region of interest" description="Disordered" evidence="2">
    <location>
        <begin position="295"/>
        <end position="318"/>
    </location>
</feature>
<feature type="domain" description="IRS-type PTB" evidence="3">
    <location>
        <begin position="140"/>
        <end position="244"/>
    </location>
</feature>
<dbReference type="EMBL" id="JAAWVO010030115">
    <property type="protein sequence ID" value="MBN3316488.1"/>
    <property type="molecule type" value="Genomic_DNA"/>
</dbReference>
<dbReference type="SMART" id="SM00310">
    <property type="entry name" value="PTBI"/>
    <property type="match status" value="1"/>
</dbReference>
<dbReference type="PANTHER" id="PTHR21258">
    <property type="entry name" value="DOCKING PROTEIN RELATED"/>
    <property type="match status" value="1"/>
</dbReference>
<feature type="region of interest" description="Disordered" evidence="2">
    <location>
        <begin position="386"/>
        <end position="445"/>
    </location>
</feature>
<organism evidence="4 5">
    <name type="scientific">Atractosteus spatula</name>
    <name type="common">Alligator gar</name>
    <name type="synonym">Lepisosteus spatula</name>
    <dbReference type="NCBI Taxonomy" id="7917"/>
    <lineage>
        <taxon>Eukaryota</taxon>
        <taxon>Metazoa</taxon>
        <taxon>Chordata</taxon>
        <taxon>Craniata</taxon>
        <taxon>Vertebrata</taxon>
        <taxon>Euteleostomi</taxon>
        <taxon>Actinopterygii</taxon>
        <taxon>Neopterygii</taxon>
        <taxon>Holostei</taxon>
        <taxon>Semionotiformes</taxon>
        <taxon>Lepisosteidae</taxon>
        <taxon>Atractosteus</taxon>
    </lineage>
</organism>
<dbReference type="GO" id="GO:0007265">
    <property type="term" value="P:Ras protein signal transduction"/>
    <property type="evidence" value="ECO:0007669"/>
    <property type="project" value="TreeGrafter"/>
</dbReference>
<name>A0A8J7TAV8_ATRSP</name>
<keyword evidence="5" id="KW-1185">Reference proteome</keyword>
<reference evidence="4" key="1">
    <citation type="journal article" date="2021" name="Cell">
        <title>Tracing the genetic footprints of vertebrate landing in non-teleost ray-finned fishes.</title>
        <authorList>
            <person name="Bi X."/>
            <person name="Wang K."/>
            <person name="Yang L."/>
            <person name="Pan H."/>
            <person name="Jiang H."/>
            <person name="Wei Q."/>
            <person name="Fang M."/>
            <person name="Yu H."/>
            <person name="Zhu C."/>
            <person name="Cai Y."/>
            <person name="He Y."/>
            <person name="Gan X."/>
            <person name="Zeng H."/>
            <person name="Yu D."/>
            <person name="Zhu Y."/>
            <person name="Jiang H."/>
            <person name="Qiu Q."/>
            <person name="Yang H."/>
            <person name="Zhang Y.E."/>
            <person name="Wang W."/>
            <person name="Zhu M."/>
            <person name="He S."/>
            <person name="Zhang G."/>
        </authorList>
    </citation>
    <scope>NUCLEOTIDE SEQUENCE</scope>
    <source>
        <strain evidence="4">Allg_001</strain>
    </source>
</reference>
<feature type="non-terminal residue" evidence="4">
    <location>
        <position position="1"/>
    </location>
</feature>
<protein>
    <submittedName>
        <fullName evidence="4">DOK2 protein</fullName>
    </submittedName>
</protein>
<dbReference type="InterPro" id="IPR037751">
    <property type="entry name" value="Dok1/2/3_PTB"/>
</dbReference>
<accession>A0A8J7TAV8</accession>
<dbReference type="AlphaFoldDB" id="A0A8J7TAV8"/>
<gene>
    <name evidence="4" type="primary">Dok2</name>
    <name evidence="4" type="ORF">GTO95_0006410</name>
</gene>
<comment type="caution">
    <text evidence="4">The sequence shown here is derived from an EMBL/GenBank/DDBJ whole genome shotgun (WGS) entry which is preliminary data.</text>
</comment>
<sequence length="445" mass="50297">WKKVWSTVYGESTCSIARMEFFECKDSGGHTEKPDKALRKQENKKVIKLSDCIRVSEVEMDGCPRDCVPFLVETTEKLFVFAAESAELEDWTQKLCETAFPMNWNERPSLSKRNSLQHSVRGDSSAAAMEENSLYNTRESVKEFKVTIRKTEATERCRLRGTYILRADFENLVLKDTKTGEALYTWPYRFLRRFGRDKVTFSFEAGRRCASGEGNFEFETRQGNSLFQAIESAINVQKSTLAHHMKHFSSMEGDALPNHGKDRGPQKSQGKSSHRESEYAVPFDTIAKNLASTFRTFSIPTPEETGSELGRGKGPLEAPDPLYDSIDELVVSRAKIHKPAAYSRAEHIYDEPEGCAVAAATGTSLYDDPEEVKGYAWKLQAASMDPAGHEYPYNPSVDDYAVPKPPKKVLSTEESDEDVQDQDKENLDTTYDNVMIKSMEKTNKK</sequence>
<dbReference type="PROSITE" id="PS51064">
    <property type="entry name" value="IRS_PTB"/>
    <property type="match status" value="1"/>
</dbReference>
<keyword evidence="1" id="KW-0597">Phosphoprotein</keyword>
<dbReference type="Gene3D" id="2.30.29.30">
    <property type="entry name" value="Pleckstrin-homology domain (PH domain)/Phosphotyrosine-binding domain (PTB)"/>
    <property type="match status" value="2"/>
</dbReference>